<reference evidence="1 2" key="1">
    <citation type="submission" date="2017-11" db="EMBL/GenBank/DDBJ databases">
        <title>Draft Genome Sequence of Lactobacillus curieae NBRC 111893 isolated from Koso, a Japanese sugar-Vegetable Fermented Beverage.</title>
        <authorList>
            <person name="Chiou T.Y."/>
            <person name="Oshima K."/>
            <person name="Suda W."/>
            <person name="Hattori M."/>
            <person name="Takahashi T."/>
        </authorList>
    </citation>
    <scope>NUCLEOTIDE SEQUENCE [LARGE SCALE GENOMIC DNA]</scope>
    <source>
        <strain evidence="1 2">NBRC111893</strain>
    </source>
</reference>
<dbReference type="EMBL" id="BEXA01000003">
    <property type="protein sequence ID" value="GAY73298.1"/>
    <property type="molecule type" value="Genomic_DNA"/>
</dbReference>
<organism evidence="1 2">
    <name type="scientific">Lentilactobacillus kosonis</name>
    <dbReference type="NCBI Taxonomy" id="2810561"/>
    <lineage>
        <taxon>Bacteria</taxon>
        <taxon>Bacillati</taxon>
        <taxon>Bacillota</taxon>
        <taxon>Bacilli</taxon>
        <taxon>Lactobacillales</taxon>
        <taxon>Lactobacillaceae</taxon>
        <taxon>Lentilactobacillus</taxon>
    </lineage>
</organism>
<dbReference type="OrthoDB" id="2317001at2"/>
<proteinExistence type="predicted"/>
<gene>
    <name evidence="1" type="ORF">NBRC111893_1444</name>
</gene>
<keyword evidence="2" id="KW-1185">Reference proteome</keyword>
<name>A0A401FM11_9LACO</name>
<dbReference type="Proteomes" id="UP000286974">
    <property type="component" value="Unassembled WGS sequence"/>
</dbReference>
<dbReference type="STRING" id="1138822.PL11_006330"/>
<accession>A0A401FM11</accession>
<sequence>MELSISEFAHRYDVEMASVETYAKNGLIGHLTAESQAVVLDDTDRFWLNTIDSFLETGTPMSELKTVLKRCHP</sequence>
<evidence type="ECO:0000313" key="2">
    <source>
        <dbReference type="Proteomes" id="UP000286974"/>
    </source>
</evidence>
<dbReference type="SUPFAM" id="SSF46955">
    <property type="entry name" value="Putative DNA-binding domain"/>
    <property type="match status" value="1"/>
</dbReference>
<dbReference type="InterPro" id="IPR009061">
    <property type="entry name" value="DNA-bd_dom_put_sf"/>
</dbReference>
<comment type="caution">
    <text evidence="1">The sequence shown here is derived from an EMBL/GenBank/DDBJ whole genome shotgun (WGS) entry which is preliminary data.</text>
</comment>
<dbReference type="AlphaFoldDB" id="A0A401FM11"/>
<dbReference type="RefSeq" id="WP_125008346.1">
    <property type="nucleotide sequence ID" value="NZ_BEXA01000003.1"/>
</dbReference>
<evidence type="ECO:0000313" key="1">
    <source>
        <dbReference type="EMBL" id="GAY73298.1"/>
    </source>
</evidence>
<protein>
    <submittedName>
        <fullName evidence="1">Uncharacterized protein</fullName>
    </submittedName>
</protein>